<evidence type="ECO:0000313" key="1">
    <source>
        <dbReference type="EMBL" id="SVA96544.1"/>
    </source>
</evidence>
<dbReference type="EMBL" id="UINC01023917">
    <property type="protein sequence ID" value="SVA96544.1"/>
    <property type="molecule type" value="Genomic_DNA"/>
</dbReference>
<protein>
    <recommendedName>
        <fullName evidence="2">AraC-type arabinose-binding/dimerisation domain-containing protein</fullName>
    </recommendedName>
</protein>
<proteinExistence type="predicted"/>
<dbReference type="AlphaFoldDB" id="A0A382A550"/>
<reference evidence="1" key="1">
    <citation type="submission" date="2018-05" db="EMBL/GenBank/DDBJ databases">
        <authorList>
            <person name="Lanie J.A."/>
            <person name="Ng W.-L."/>
            <person name="Kazmierczak K.M."/>
            <person name="Andrzejewski T.M."/>
            <person name="Davidsen T.M."/>
            <person name="Wayne K.J."/>
            <person name="Tettelin H."/>
            <person name="Glass J.I."/>
            <person name="Rusch D."/>
            <person name="Podicherti R."/>
            <person name="Tsui H.-C.T."/>
            <person name="Winkler M.E."/>
        </authorList>
    </citation>
    <scope>NUCLEOTIDE SEQUENCE</scope>
</reference>
<organism evidence="1">
    <name type="scientific">marine metagenome</name>
    <dbReference type="NCBI Taxonomy" id="408172"/>
    <lineage>
        <taxon>unclassified sequences</taxon>
        <taxon>metagenomes</taxon>
        <taxon>ecological metagenomes</taxon>
    </lineage>
</organism>
<sequence>MFLRDRKKFPFNITLHKILVSDLDDLHDHPWNYATLILKGGYYEHTPEGKFWRGPGHLRFCKAQSLHRLELKKDRYGNEIPCWSLFFMGKHQQDWGFIRKGEWINNEQYLKEKYGV</sequence>
<evidence type="ECO:0008006" key="2">
    <source>
        <dbReference type="Google" id="ProtNLM"/>
    </source>
</evidence>
<name>A0A382A550_9ZZZZ</name>
<accession>A0A382A550</accession>
<gene>
    <name evidence="1" type="ORF">METZ01_LOCUS149398</name>
</gene>